<sequence length="58" mass="6660">MIIRLTIAIIHSIVSRIMLLFQFDYLIKSPFVSMLFGGYTASLQKPRLEGRESIADEE</sequence>
<name>A0AAW5P0X4_9BACE</name>
<dbReference type="AlphaFoldDB" id="A0AAW5P0X4"/>
<evidence type="ECO:0000313" key="2">
    <source>
        <dbReference type="Proteomes" id="UP001204548"/>
    </source>
</evidence>
<dbReference type="RefSeq" id="WP_157998593.1">
    <property type="nucleotide sequence ID" value="NZ_CP083678.1"/>
</dbReference>
<organism evidence="1 2">
    <name type="scientific">Bacteroides faecis</name>
    <dbReference type="NCBI Taxonomy" id="674529"/>
    <lineage>
        <taxon>Bacteria</taxon>
        <taxon>Pseudomonadati</taxon>
        <taxon>Bacteroidota</taxon>
        <taxon>Bacteroidia</taxon>
        <taxon>Bacteroidales</taxon>
        <taxon>Bacteroidaceae</taxon>
        <taxon>Bacteroides</taxon>
    </lineage>
</organism>
<dbReference type="EMBL" id="JANUTS010000001">
    <property type="protein sequence ID" value="MCS2794618.1"/>
    <property type="molecule type" value="Genomic_DNA"/>
</dbReference>
<evidence type="ECO:0000313" key="1">
    <source>
        <dbReference type="EMBL" id="MCS2794618.1"/>
    </source>
</evidence>
<protein>
    <submittedName>
        <fullName evidence="1">Uncharacterized protein</fullName>
    </submittedName>
</protein>
<reference evidence="1" key="1">
    <citation type="submission" date="2022-08" db="EMBL/GenBank/DDBJ databases">
        <title>Genome Sequencing of Bacteroides fragilis Group Isolates with Nanopore Technology.</title>
        <authorList>
            <person name="Tisza M.J."/>
            <person name="Smith D."/>
            <person name="Dekker J.P."/>
        </authorList>
    </citation>
    <scope>NUCLEOTIDE SEQUENCE</scope>
    <source>
        <strain evidence="1">BFG-351</strain>
    </source>
</reference>
<dbReference type="Proteomes" id="UP001204548">
    <property type="component" value="Unassembled WGS sequence"/>
</dbReference>
<gene>
    <name evidence="1" type="ORF">NXW97_21930</name>
</gene>
<comment type="caution">
    <text evidence="1">The sequence shown here is derived from an EMBL/GenBank/DDBJ whole genome shotgun (WGS) entry which is preliminary data.</text>
</comment>
<proteinExistence type="predicted"/>
<accession>A0AAW5P0X4</accession>